<gene>
    <name evidence="1" type="ORF">L1987_39427</name>
</gene>
<evidence type="ECO:0000313" key="1">
    <source>
        <dbReference type="EMBL" id="KAI3796744.1"/>
    </source>
</evidence>
<dbReference type="Proteomes" id="UP001056120">
    <property type="component" value="Linkage Group LG12"/>
</dbReference>
<name>A0ACB9HLZ4_9ASTR</name>
<accession>A0ACB9HLZ4</accession>
<organism evidence="1 2">
    <name type="scientific">Smallanthus sonchifolius</name>
    <dbReference type="NCBI Taxonomy" id="185202"/>
    <lineage>
        <taxon>Eukaryota</taxon>
        <taxon>Viridiplantae</taxon>
        <taxon>Streptophyta</taxon>
        <taxon>Embryophyta</taxon>
        <taxon>Tracheophyta</taxon>
        <taxon>Spermatophyta</taxon>
        <taxon>Magnoliopsida</taxon>
        <taxon>eudicotyledons</taxon>
        <taxon>Gunneridae</taxon>
        <taxon>Pentapetalae</taxon>
        <taxon>asterids</taxon>
        <taxon>campanulids</taxon>
        <taxon>Asterales</taxon>
        <taxon>Asteraceae</taxon>
        <taxon>Asteroideae</taxon>
        <taxon>Heliantheae alliance</taxon>
        <taxon>Millerieae</taxon>
        <taxon>Smallanthus</taxon>
    </lineage>
</organism>
<proteinExistence type="predicted"/>
<comment type="caution">
    <text evidence="1">The sequence shown here is derived from an EMBL/GenBank/DDBJ whole genome shotgun (WGS) entry which is preliminary data.</text>
</comment>
<protein>
    <submittedName>
        <fullName evidence="1">Uncharacterized protein</fullName>
    </submittedName>
</protein>
<sequence length="665" mass="75622">MRRLRKQNMGNTDLDTDVQMSNMQVDEKINELNVSDSDDNDETPLSLLMIKKGKQTHMGSSSSVKEIEDEEKELETGMVGEDSLLKEIDDAFDLNDNWIGEEGLDKHLKASSEVYNNKEAYITAEGEKELKENQEENNFLKDDISDENLESALNGTDDAIQRKDNDMAEKGIEKQLETTSEVSKNLEAYNKSFEEKVGRYQDNVRSGRLTAKALSRFTNRAAEPICLETEELVQVVEAKKKRNQIEQKTNEKGRKRTREVSEKKEILGKEKMNIGKHKIKINCAIIHQLLGVSCGNVIIESMTKLKIRDESVKAWRNRYPWNFVAPTVIVSKIENAKDEDCFNFRMDFLMCFLAVMVECHGQGRLPVMKAKYDSLMQTTIGNSEGQTETVDRIANDQIQSVLEDLGNNRDKIDEKIDIENESDDSVGDDKTDTESQEDGNDSSRGENLDEEEKTGDDTYVNAYVENVEEKDSEDKAGMIDEDEKGPEELNESDTIGLGHGELGENHTCLDTWGKKDGVEPAKEIKDTTSLKEDETVTDLSVEEQGKQRITEQDNTSEYVYDRPPFSIGLTQLESTGCDGETREKEENVLEKRDKVIKTMKEKRRNPMREIGLAMVSKSPYKIRGVDITEAVTKDEELVWEYLFKEYGMMKGKGKVGTDDEMYDNI</sequence>
<keyword evidence="2" id="KW-1185">Reference proteome</keyword>
<reference evidence="2" key="1">
    <citation type="journal article" date="2022" name="Mol. Ecol. Resour.">
        <title>The genomes of chicory, endive, great burdock and yacon provide insights into Asteraceae palaeo-polyploidization history and plant inulin production.</title>
        <authorList>
            <person name="Fan W."/>
            <person name="Wang S."/>
            <person name="Wang H."/>
            <person name="Wang A."/>
            <person name="Jiang F."/>
            <person name="Liu H."/>
            <person name="Zhao H."/>
            <person name="Xu D."/>
            <person name="Zhang Y."/>
        </authorList>
    </citation>
    <scope>NUCLEOTIDE SEQUENCE [LARGE SCALE GENOMIC DNA]</scope>
    <source>
        <strain evidence="2">cv. Yunnan</strain>
    </source>
</reference>
<reference evidence="1 2" key="2">
    <citation type="journal article" date="2022" name="Mol. Ecol. Resour.">
        <title>The genomes of chicory, endive, great burdock and yacon provide insights into Asteraceae paleo-polyploidization history and plant inulin production.</title>
        <authorList>
            <person name="Fan W."/>
            <person name="Wang S."/>
            <person name="Wang H."/>
            <person name="Wang A."/>
            <person name="Jiang F."/>
            <person name="Liu H."/>
            <person name="Zhao H."/>
            <person name="Xu D."/>
            <person name="Zhang Y."/>
        </authorList>
    </citation>
    <scope>NUCLEOTIDE SEQUENCE [LARGE SCALE GENOMIC DNA]</scope>
    <source>
        <strain evidence="2">cv. Yunnan</strain>
        <tissue evidence="1">Leaves</tissue>
    </source>
</reference>
<dbReference type="EMBL" id="CM042029">
    <property type="protein sequence ID" value="KAI3796744.1"/>
    <property type="molecule type" value="Genomic_DNA"/>
</dbReference>
<evidence type="ECO:0000313" key="2">
    <source>
        <dbReference type="Proteomes" id="UP001056120"/>
    </source>
</evidence>